<dbReference type="EMBL" id="JABAGO010000019">
    <property type="protein sequence ID" value="NME98835.1"/>
    <property type="molecule type" value="Genomic_DNA"/>
</dbReference>
<sequence>MSFQKIQFKNQIIEPVSNIHKETLNDNDFTKILKYLNAILEIHEKLEKEESEMLQIWNDIVSDIIGAIYSATSGFYRLSLASLRGTLELACGSIYYLDHKIEYFMYRENDSKADKYVNTLVNEHSFFTTKYIKFFYNDIEIEQANTDSVSNYLKNLYSTLCDIVHGRYKTLTMTQSVNIKYDKKLFKRFEKILFETLSIIAVLYILRFNYKESKELIELANYSKVVKF</sequence>
<accession>A0A848CTA1</accession>
<proteinExistence type="predicted"/>
<organism evidence="1 2">
    <name type="scientific">Aneurinibacillus aneurinilyticus</name>
    <name type="common">Bacillus aneurinolyticus</name>
    <dbReference type="NCBI Taxonomy" id="1391"/>
    <lineage>
        <taxon>Bacteria</taxon>
        <taxon>Bacillati</taxon>
        <taxon>Bacillota</taxon>
        <taxon>Bacilli</taxon>
        <taxon>Bacillales</taxon>
        <taxon>Paenibacillaceae</taxon>
        <taxon>Aneurinibacillus group</taxon>
        <taxon>Aneurinibacillus</taxon>
    </lineage>
</organism>
<dbReference type="RefSeq" id="WP_168975272.1">
    <property type="nucleotide sequence ID" value="NZ_JABAGO010000019.1"/>
</dbReference>
<evidence type="ECO:0000313" key="2">
    <source>
        <dbReference type="Proteomes" id="UP000561326"/>
    </source>
</evidence>
<reference evidence="1 2" key="1">
    <citation type="submission" date="2020-04" db="EMBL/GenBank/DDBJ databases">
        <authorList>
            <person name="Hitch T.C.A."/>
            <person name="Wylensek D."/>
            <person name="Clavel T."/>
        </authorList>
    </citation>
    <scope>NUCLEOTIDE SEQUENCE [LARGE SCALE GENOMIC DNA]</scope>
    <source>
        <strain evidence="1 2">WB01_D5_05</strain>
    </source>
</reference>
<dbReference type="Proteomes" id="UP000561326">
    <property type="component" value="Unassembled WGS sequence"/>
</dbReference>
<evidence type="ECO:0000313" key="1">
    <source>
        <dbReference type="EMBL" id="NME98835.1"/>
    </source>
</evidence>
<name>A0A848CTA1_ANEAE</name>
<comment type="caution">
    <text evidence="1">The sequence shown here is derived from an EMBL/GenBank/DDBJ whole genome shotgun (WGS) entry which is preliminary data.</text>
</comment>
<dbReference type="AlphaFoldDB" id="A0A848CTA1"/>
<gene>
    <name evidence="1" type="ORF">HF838_11240</name>
</gene>
<protein>
    <submittedName>
        <fullName evidence="1">Uncharacterized protein</fullName>
    </submittedName>
</protein>